<sequence length="61" mass="6796">MWSTFLGLMPSGLVLICTILSFVVPLGTYLINQLLHKNGDPPWKQQNETAQQQSKPPEAKS</sequence>
<feature type="transmembrane region" description="Helical" evidence="2">
    <location>
        <begin position="12"/>
        <end position="31"/>
    </location>
</feature>
<keyword evidence="2" id="KW-0812">Transmembrane</keyword>
<keyword evidence="2" id="KW-0472">Membrane</keyword>
<evidence type="ECO:0000313" key="3">
    <source>
        <dbReference type="EMBL" id="MDU0202237.1"/>
    </source>
</evidence>
<dbReference type="RefSeq" id="WP_315952284.1">
    <property type="nucleotide sequence ID" value="NZ_JAWCUD010000004.1"/>
</dbReference>
<proteinExistence type="predicted"/>
<evidence type="ECO:0000256" key="2">
    <source>
        <dbReference type="SAM" id="Phobius"/>
    </source>
</evidence>
<gene>
    <name evidence="3" type="ORF">RQP52_14130</name>
</gene>
<comment type="caution">
    <text evidence="3">The sequence shown here is derived from an EMBL/GenBank/DDBJ whole genome shotgun (WGS) entry which is preliminary data.</text>
</comment>
<reference evidence="3 4" key="1">
    <citation type="submission" date="2023-10" db="EMBL/GenBank/DDBJ databases">
        <title>Paenibacillus strain PFR10 Genome sequencing and assembly.</title>
        <authorList>
            <person name="Kim I."/>
        </authorList>
    </citation>
    <scope>NUCLEOTIDE SEQUENCE [LARGE SCALE GENOMIC DNA]</scope>
    <source>
        <strain evidence="3 4">PFR10</strain>
    </source>
</reference>
<keyword evidence="2" id="KW-1133">Transmembrane helix</keyword>
<evidence type="ECO:0000313" key="4">
    <source>
        <dbReference type="Proteomes" id="UP001260980"/>
    </source>
</evidence>
<protein>
    <submittedName>
        <fullName evidence="3">Uncharacterized protein</fullName>
    </submittedName>
</protein>
<dbReference type="EMBL" id="JAWCUD010000004">
    <property type="protein sequence ID" value="MDU0202237.1"/>
    <property type="molecule type" value="Genomic_DNA"/>
</dbReference>
<feature type="region of interest" description="Disordered" evidence="1">
    <location>
        <begin position="41"/>
        <end position="61"/>
    </location>
</feature>
<organism evidence="3 4">
    <name type="scientific">Paenibacillus violae</name>
    <dbReference type="NCBI Taxonomy" id="3077234"/>
    <lineage>
        <taxon>Bacteria</taxon>
        <taxon>Bacillati</taxon>
        <taxon>Bacillota</taxon>
        <taxon>Bacilli</taxon>
        <taxon>Bacillales</taxon>
        <taxon>Paenibacillaceae</taxon>
        <taxon>Paenibacillus</taxon>
    </lineage>
</organism>
<feature type="compositionally biased region" description="Polar residues" evidence="1">
    <location>
        <begin position="44"/>
        <end position="55"/>
    </location>
</feature>
<dbReference type="Proteomes" id="UP001260980">
    <property type="component" value="Unassembled WGS sequence"/>
</dbReference>
<accession>A0ABU3RDA3</accession>
<evidence type="ECO:0000256" key="1">
    <source>
        <dbReference type="SAM" id="MobiDB-lite"/>
    </source>
</evidence>
<name>A0ABU3RDA3_9BACL</name>
<keyword evidence="4" id="KW-1185">Reference proteome</keyword>